<dbReference type="Pfam" id="PF00850">
    <property type="entry name" value="Hist_deacetyl"/>
    <property type="match status" value="1"/>
</dbReference>
<protein>
    <recommendedName>
        <fullName evidence="1">Histone deacetylase domain-containing protein</fullName>
    </recommendedName>
</protein>
<dbReference type="Gene3D" id="3.40.800.20">
    <property type="entry name" value="Histone deacetylase domain"/>
    <property type="match status" value="1"/>
</dbReference>
<evidence type="ECO:0000313" key="2">
    <source>
        <dbReference type="EMBL" id="SVA99784.1"/>
    </source>
</evidence>
<feature type="non-terminal residue" evidence="2">
    <location>
        <position position="1"/>
    </location>
</feature>
<dbReference type="PRINTS" id="PR01270">
    <property type="entry name" value="HDASUPER"/>
</dbReference>
<dbReference type="SUPFAM" id="SSF52768">
    <property type="entry name" value="Arginase/deacetylase"/>
    <property type="match status" value="1"/>
</dbReference>
<accession>A0A382AEJ7</accession>
<organism evidence="2">
    <name type="scientific">marine metagenome</name>
    <dbReference type="NCBI Taxonomy" id="408172"/>
    <lineage>
        <taxon>unclassified sequences</taxon>
        <taxon>metagenomes</taxon>
        <taxon>ecological metagenomes</taxon>
    </lineage>
</organism>
<dbReference type="PANTHER" id="PTHR10625:SF10">
    <property type="entry name" value="HISTONE DEACETYLASE HDAC1"/>
    <property type="match status" value="1"/>
</dbReference>
<proteinExistence type="predicted"/>
<dbReference type="InterPro" id="IPR037138">
    <property type="entry name" value="His_deacetylse_dom_sf"/>
</dbReference>
<dbReference type="InterPro" id="IPR000286">
    <property type="entry name" value="HDACs"/>
</dbReference>
<reference evidence="2" key="1">
    <citation type="submission" date="2018-05" db="EMBL/GenBank/DDBJ databases">
        <authorList>
            <person name="Lanie J.A."/>
            <person name="Ng W.-L."/>
            <person name="Kazmierczak K.M."/>
            <person name="Andrzejewski T.M."/>
            <person name="Davidsen T.M."/>
            <person name="Wayne K.J."/>
            <person name="Tettelin H."/>
            <person name="Glass J.I."/>
            <person name="Rusch D."/>
            <person name="Podicherti R."/>
            <person name="Tsui H.-C.T."/>
            <person name="Winkler M.E."/>
        </authorList>
    </citation>
    <scope>NUCLEOTIDE SEQUENCE</scope>
</reference>
<name>A0A382AEJ7_9ZZZZ</name>
<gene>
    <name evidence="2" type="ORF">METZ01_LOCUS152638</name>
</gene>
<dbReference type="CDD" id="cd11599">
    <property type="entry name" value="HDAC_classII_2"/>
    <property type="match status" value="1"/>
</dbReference>
<dbReference type="InterPro" id="IPR023801">
    <property type="entry name" value="His_deacetylse_dom"/>
</dbReference>
<dbReference type="EMBL" id="UINC01025002">
    <property type="protein sequence ID" value="SVA99784.1"/>
    <property type="molecule type" value="Genomic_DNA"/>
</dbReference>
<evidence type="ECO:0000259" key="1">
    <source>
        <dbReference type="Pfam" id="PF00850"/>
    </source>
</evidence>
<dbReference type="GO" id="GO:0004407">
    <property type="term" value="F:histone deacetylase activity"/>
    <property type="evidence" value="ECO:0007669"/>
    <property type="project" value="TreeGrafter"/>
</dbReference>
<dbReference type="GO" id="GO:0040029">
    <property type="term" value="P:epigenetic regulation of gene expression"/>
    <property type="evidence" value="ECO:0007669"/>
    <property type="project" value="TreeGrafter"/>
</dbReference>
<dbReference type="AlphaFoldDB" id="A0A382AEJ7"/>
<feature type="domain" description="Histone deacetylase" evidence="1">
    <location>
        <begin position="19"/>
        <end position="302"/>
    </location>
</feature>
<sequence>VTTLITHSVCLEHQMEQHHPESPERLAAVLSHLNDSRLIDDLTTLHATEAVRDDLTAFHRDKYVDALVAMEPDQGLRPVNPDTSMGPKSLAAARYAAGAAIQGVDHVLAEADTRVFCAVRPPGHHAEESTAMGFCFFNSVALAAHRALNKHELERVAILDFDVHHGNGTVDAFQDDPRVLVCSSFQFPHYPYRLQDVDRPNIINTPLAAGTTGVQFRKAIERDWLPAMDEFAPALILVSAGFDAHRDDPLGDLLLDEADFGWITSLIIDAANRHARGRIVSVLEGGYNLKALARSVATHLEELCA</sequence>
<dbReference type="PANTHER" id="PTHR10625">
    <property type="entry name" value="HISTONE DEACETYLASE HDAC1-RELATED"/>
    <property type="match status" value="1"/>
</dbReference>
<dbReference type="InterPro" id="IPR023696">
    <property type="entry name" value="Ureohydrolase_dom_sf"/>
</dbReference>